<evidence type="ECO:0000256" key="1">
    <source>
        <dbReference type="SAM" id="Phobius"/>
    </source>
</evidence>
<proteinExistence type="predicted"/>
<dbReference type="RefSeq" id="WP_209262738.1">
    <property type="nucleotide sequence ID" value="NZ_JAFFZN010000001.1"/>
</dbReference>
<organism evidence="2 3">
    <name type="scientific">Streptomyces spirodelae</name>
    <dbReference type="NCBI Taxonomy" id="2812904"/>
    <lineage>
        <taxon>Bacteria</taxon>
        <taxon>Bacillati</taxon>
        <taxon>Actinomycetota</taxon>
        <taxon>Actinomycetes</taxon>
        <taxon>Kitasatosporales</taxon>
        <taxon>Streptomycetaceae</taxon>
        <taxon>Streptomyces</taxon>
    </lineage>
</organism>
<keyword evidence="1" id="KW-0812">Transmembrane</keyword>
<accession>A0ABS3WM14</accession>
<protein>
    <submittedName>
        <fullName evidence="2">Uncharacterized protein</fullName>
    </submittedName>
</protein>
<reference evidence="2 3" key="1">
    <citation type="submission" date="2021-02" db="EMBL/GenBank/DDBJ databases">
        <title>Streptomyces spirodelae sp. nov., isolated from duckweed.</title>
        <authorList>
            <person name="Saimee Y."/>
            <person name="Duangmal K."/>
        </authorList>
    </citation>
    <scope>NUCLEOTIDE SEQUENCE [LARGE SCALE GENOMIC DNA]</scope>
    <source>
        <strain evidence="2 3">DW4-2</strain>
    </source>
</reference>
<evidence type="ECO:0000313" key="2">
    <source>
        <dbReference type="EMBL" id="MBO8183907.1"/>
    </source>
</evidence>
<dbReference type="Proteomes" id="UP001518976">
    <property type="component" value="Unassembled WGS sequence"/>
</dbReference>
<keyword evidence="1" id="KW-1133">Transmembrane helix</keyword>
<feature type="transmembrane region" description="Helical" evidence="1">
    <location>
        <begin position="27"/>
        <end position="49"/>
    </location>
</feature>
<dbReference type="EMBL" id="JAFFZN010000001">
    <property type="protein sequence ID" value="MBO8183907.1"/>
    <property type="molecule type" value="Genomic_DNA"/>
</dbReference>
<name>A0ABS3WM14_9ACTN</name>
<sequence length="50" mass="5565">MALGPHGIQVEPLKYFQENPLSRRAELFLFGGIFLLSVGFLLFGLFVLAP</sequence>
<gene>
    <name evidence="2" type="ORF">JW592_00160</name>
</gene>
<keyword evidence="3" id="KW-1185">Reference proteome</keyword>
<evidence type="ECO:0000313" key="3">
    <source>
        <dbReference type="Proteomes" id="UP001518976"/>
    </source>
</evidence>
<comment type="caution">
    <text evidence="2">The sequence shown here is derived from an EMBL/GenBank/DDBJ whole genome shotgun (WGS) entry which is preliminary data.</text>
</comment>
<keyword evidence="1" id="KW-0472">Membrane</keyword>